<dbReference type="CDD" id="cd00342">
    <property type="entry name" value="gram_neg_porins"/>
    <property type="match status" value="1"/>
</dbReference>
<evidence type="ECO:0000256" key="5">
    <source>
        <dbReference type="ARBA" id="ARBA00022692"/>
    </source>
</evidence>
<evidence type="ECO:0000256" key="3">
    <source>
        <dbReference type="ARBA" id="ARBA00022448"/>
    </source>
</evidence>
<evidence type="ECO:0000313" key="13">
    <source>
        <dbReference type="EMBL" id="MBO0415941.1"/>
    </source>
</evidence>
<evidence type="ECO:0000256" key="4">
    <source>
        <dbReference type="ARBA" id="ARBA00022452"/>
    </source>
</evidence>
<keyword evidence="10" id="KW-0998">Cell outer membrane</keyword>
<evidence type="ECO:0000256" key="2">
    <source>
        <dbReference type="ARBA" id="ARBA00011233"/>
    </source>
</evidence>
<keyword evidence="7" id="KW-0406">Ion transport</keyword>
<dbReference type="InterPro" id="IPR023614">
    <property type="entry name" value="Porin_dom_sf"/>
</dbReference>
<keyword evidence="6 11" id="KW-0732">Signal</keyword>
<organism evidence="14 15">
    <name type="scientific">Chromobacterium haemolyticum</name>
    <dbReference type="NCBI Taxonomy" id="394935"/>
    <lineage>
        <taxon>Bacteria</taxon>
        <taxon>Pseudomonadati</taxon>
        <taxon>Pseudomonadota</taxon>
        <taxon>Betaproteobacteria</taxon>
        <taxon>Neisseriales</taxon>
        <taxon>Chromobacteriaceae</taxon>
        <taxon>Chromobacterium</taxon>
    </lineage>
</organism>
<reference evidence="13 16" key="2">
    <citation type="submission" date="2021-03" db="EMBL/GenBank/DDBJ databases">
        <title>First Case of infection caused by Chromobacterium haemolyticum derived from water in China.</title>
        <authorList>
            <person name="Chen J."/>
            <person name="Liu C."/>
        </authorList>
    </citation>
    <scope>NUCLEOTIDE SEQUENCE [LARGE SCALE GENOMIC DNA]</scope>
    <source>
        <strain evidence="13 16">WJ-5</strain>
    </source>
</reference>
<dbReference type="Gene3D" id="2.40.160.10">
    <property type="entry name" value="Porin"/>
    <property type="match status" value="1"/>
</dbReference>
<evidence type="ECO:0000256" key="7">
    <source>
        <dbReference type="ARBA" id="ARBA00023065"/>
    </source>
</evidence>
<dbReference type="GO" id="GO:0009279">
    <property type="term" value="C:cell outer membrane"/>
    <property type="evidence" value="ECO:0007669"/>
    <property type="project" value="UniProtKB-SubCell"/>
</dbReference>
<feature type="domain" description="Porin" evidence="12">
    <location>
        <begin position="7"/>
        <end position="359"/>
    </location>
</feature>
<dbReference type="InterPro" id="IPR050298">
    <property type="entry name" value="Gram-neg_bact_OMP"/>
</dbReference>
<feature type="signal peptide" evidence="11">
    <location>
        <begin position="1"/>
        <end position="19"/>
    </location>
</feature>
<proteinExistence type="predicted"/>
<dbReference type="RefSeq" id="WP_019103308.1">
    <property type="nucleotide sequence ID" value="NZ_CAEE01000853.1"/>
</dbReference>
<evidence type="ECO:0000256" key="11">
    <source>
        <dbReference type="SAM" id="SignalP"/>
    </source>
</evidence>
<keyword evidence="8" id="KW-0626">Porin</keyword>
<feature type="chain" id="PRO_5010667877" evidence="11">
    <location>
        <begin position="20"/>
        <end position="381"/>
    </location>
</feature>
<evidence type="ECO:0000313" key="15">
    <source>
        <dbReference type="Proteomes" id="UP000192721"/>
    </source>
</evidence>
<dbReference type="GO" id="GO:0046930">
    <property type="term" value="C:pore complex"/>
    <property type="evidence" value="ECO:0007669"/>
    <property type="project" value="UniProtKB-KW"/>
</dbReference>
<sequence>MKKSLIALLVATLPAAAFADVTIYGKIKGGVEYVDDGSTKITNIDDLGSRIGFKGKEDLGNGLKAIWQVETGFSVDGASKSSSSTGTFANRNSFVGLQSDLGTLRLGNVSNFLDSDMGIVDSWEYGSDALGLGVFTRDGTRLKNSVRYDLPSIAGFSAALQYGTKEDKSKDTQARESAIVGIGYENSGFFGKYAYIHESKAQSAYNIYFDANNKYSVGKAAGTGLTAVTSVNSTANDKHRLEVGYNANNLLVAFGYQQQKGGLDIVGSTWANAVINGVPASDLNNAGLNDKYKTREYSLTAAYTLGAFTPKFSYAHGDKVELGGKKLGNSGYNQYVLGVDYAISKRTTFGAQFGVFDVKSGDNAIKNNDLKAVGVNMIHAF</sequence>
<dbReference type="EMBL" id="MUKV01000001">
    <property type="protein sequence ID" value="OQS44097.1"/>
    <property type="molecule type" value="Genomic_DNA"/>
</dbReference>
<reference evidence="14 15" key="1">
    <citation type="submission" date="2017-02" db="EMBL/GenBank/DDBJ databases">
        <title>Chromobacterium haemolyticum H5244.</title>
        <authorList>
            <person name="Gulvik C.A."/>
        </authorList>
    </citation>
    <scope>NUCLEOTIDE SEQUENCE [LARGE SCALE GENOMIC DNA]</scope>
    <source>
        <strain evidence="14 15">H5244</strain>
    </source>
</reference>
<dbReference type="Proteomes" id="UP000664349">
    <property type="component" value="Unassembled WGS sequence"/>
</dbReference>
<dbReference type="EMBL" id="JAFLRD010000007">
    <property type="protein sequence ID" value="MBO0415941.1"/>
    <property type="molecule type" value="Genomic_DNA"/>
</dbReference>
<gene>
    <name evidence="14" type="ORF">B0T45_00375</name>
    <name evidence="13" type="ORF">J1C50_10490</name>
</gene>
<dbReference type="PRINTS" id="PR00182">
    <property type="entry name" value="ECOLNEIPORIN"/>
</dbReference>
<keyword evidence="4" id="KW-1134">Transmembrane beta strand</keyword>
<dbReference type="PANTHER" id="PTHR34501">
    <property type="entry name" value="PROTEIN YDDL-RELATED"/>
    <property type="match status" value="1"/>
</dbReference>
<evidence type="ECO:0000256" key="6">
    <source>
        <dbReference type="ARBA" id="ARBA00022729"/>
    </source>
</evidence>
<dbReference type="SUPFAM" id="SSF56935">
    <property type="entry name" value="Porins"/>
    <property type="match status" value="1"/>
</dbReference>
<evidence type="ECO:0000256" key="9">
    <source>
        <dbReference type="ARBA" id="ARBA00023136"/>
    </source>
</evidence>
<evidence type="ECO:0000256" key="10">
    <source>
        <dbReference type="ARBA" id="ARBA00023237"/>
    </source>
</evidence>
<dbReference type="InterPro" id="IPR033900">
    <property type="entry name" value="Gram_neg_porin_domain"/>
</dbReference>
<dbReference type="GO" id="GO:0034220">
    <property type="term" value="P:monoatomic ion transmembrane transport"/>
    <property type="evidence" value="ECO:0007669"/>
    <property type="project" value="InterPro"/>
</dbReference>
<keyword evidence="5" id="KW-0812">Transmembrane</keyword>
<evidence type="ECO:0000313" key="16">
    <source>
        <dbReference type="Proteomes" id="UP000664349"/>
    </source>
</evidence>
<evidence type="ECO:0000256" key="1">
    <source>
        <dbReference type="ARBA" id="ARBA00004571"/>
    </source>
</evidence>
<accession>A0A1W0DAT2</accession>
<evidence type="ECO:0000256" key="8">
    <source>
        <dbReference type="ARBA" id="ARBA00023114"/>
    </source>
</evidence>
<dbReference type="Pfam" id="PF13609">
    <property type="entry name" value="Porin_4"/>
    <property type="match status" value="1"/>
</dbReference>
<dbReference type="InterPro" id="IPR001702">
    <property type="entry name" value="Porin_Gram-ve"/>
</dbReference>
<evidence type="ECO:0000259" key="12">
    <source>
        <dbReference type="Pfam" id="PF13609"/>
    </source>
</evidence>
<dbReference type="PANTHER" id="PTHR34501:SF9">
    <property type="entry name" value="MAJOR OUTER MEMBRANE PROTEIN P.IA"/>
    <property type="match status" value="1"/>
</dbReference>
<protein>
    <submittedName>
        <fullName evidence="14">Porin</fullName>
    </submittedName>
</protein>
<keyword evidence="16" id="KW-1185">Reference proteome</keyword>
<dbReference type="PRINTS" id="PR00184">
    <property type="entry name" value="NEISSPPORIN"/>
</dbReference>
<name>A0A1W0DAT2_9NEIS</name>
<dbReference type="AlphaFoldDB" id="A0A1W0DAT2"/>
<keyword evidence="3" id="KW-0813">Transport</keyword>
<comment type="caution">
    <text evidence="14">The sequence shown here is derived from an EMBL/GenBank/DDBJ whole genome shotgun (WGS) entry which is preliminary data.</text>
</comment>
<dbReference type="Proteomes" id="UP000192721">
    <property type="component" value="Unassembled WGS sequence"/>
</dbReference>
<dbReference type="InterPro" id="IPR002299">
    <property type="entry name" value="Porin_Neis"/>
</dbReference>
<comment type="subcellular location">
    <subcellularLocation>
        <location evidence="1">Cell outer membrane</location>
        <topology evidence="1">Multi-pass membrane protein</topology>
    </subcellularLocation>
</comment>
<dbReference type="GO" id="GO:0015288">
    <property type="term" value="F:porin activity"/>
    <property type="evidence" value="ECO:0007669"/>
    <property type="project" value="UniProtKB-KW"/>
</dbReference>
<comment type="subunit">
    <text evidence="2">Homotrimer.</text>
</comment>
<evidence type="ECO:0000313" key="14">
    <source>
        <dbReference type="EMBL" id="OQS44097.1"/>
    </source>
</evidence>
<keyword evidence="9" id="KW-0472">Membrane</keyword>